<dbReference type="GO" id="GO:0003677">
    <property type="term" value="F:DNA binding"/>
    <property type="evidence" value="ECO:0007669"/>
    <property type="project" value="UniProtKB-KW"/>
</dbReference>
<evidence type="ECO:0000313" key="7">
    <source>
        <dbReference type="EMBL" id="CAG7833893.1"/>
    </source>
</evidence>
<dbReference type="PANTHER" id="PTHR10169:SF38">
    <property type="entry name" value="DNA TOPOISOMERASE 2"/>
    <property type="match status" value="1"/>
</dbReference>
<evidence type="ECO:0000256" key="6">
    <source>
        <dbReference type="ARBA" id="ARBA00023235"/>
    </source>
</evidence>
<keyword evidence="6" id="KW-0413">Isomerase</keyword>
<dbReference type="OrthoDB" id="276498at2759"/>
<keyword evidence="4" id="KW-0799">Topoisomerase</keyword>
<evidence type="ECO:0000256" key="5">
    <source>
        <dbReference type="ARBA" id="ARBA00023125"/>
    </source>
</evidence>
<reference evidence="7" key="1">
    <citation type="submission" date="2021-06" db="EMBL/GenBank/DDBJ databases">
        <authorList>
            <person name="Hodson N. C."/>
            <person name="Mongue J. A."/>
            <person name="Jaron S. K."/>
        </authorList>
    </citation>
    <scope>NUCLEOTIDE SEQUENCE</scope>
</reference>
<comment type="cofactor">
    <cofactor evidence="2">
        <name>Mg(2+)</name>
        <dbReference type="ChEBI" id="CHEBI:18420"/>
    </cofactor>
</comment>
<gene>
    <name evidence="7" type="ORF">AFUS01_LOCUS43463</name>
</gene>
<dbReference type="EC" id="5.6.2.2" evidence="3"/>
<comment type="catalytic activity">
    <reaction evidence="1">
        <text>ATP-dependent breakage, passage and rejoining of double-stranded DNA.</text>
        <dbReference type="EC" id="5.6.2.2"/>
    </reaction>
</comment>
<dbReference type="GO" id="GO:0005634">
    <property type="term" value="C:nucleus"/>
    <property type="evidence" value="ECO:0007669"/>
    <property type="project" value="TreeGrafter"/>
</dbReference>
<dbReference type="InterPro" id="IPR050634">
    <property type="entry name" value="DNA_Topoisomerase_II"/>
</dbReference>
<evidence type="ECO:0000256" key="3">
    <source>
        <dbReference type="ARBA" id="ARBA00012895"/>
    </source>
</evidence>
<accession>A0A8J2PK87</accession>
<keyword evidence="8" id="KW-1185">Reference proteome</keyword>
<evidence type="ECO:0000256" key="2">
    <source>
        <dbReference type="ARBA" id="ARBA00001946"/>
    </source>
</evidence>
<dbReference type="PANTHER" id="PTHR10169">
    <property type="entry name" value="DNA TOPOISOMERASE/GYRASE"/>
    <property type="match status" value="1"/>
</dbReference>
<protein>
    <recommendedName>
        <fullName evidence="3">DNA topoisomerase (ATP-hydrolyzing)</fullName>
        <ecNumber evidence="3">5.6.2.2</ecNumber>
    </recommendedName>
</protein>
<keyword evidence="5" id="KW-0238">DNA-binding</keyword>
<dbReference type="Proteomes" id="UP000708208">
    <property type="component" value="Unassembled WGS sequence"/>
</dbReference>
<dbReference type="EMBL" id="CAJVCH010570051">
    <property type="protein sequence ID" value="CAG7833893.1"/>
    <property type="molecule type" value="Genomic_DNA"/>
</dbReference>
<sequence length="110" mass="12542">MSSANGPREAPKKAKTAIEDIYQKKTQLEHILLRPDTYIGSVEPVTDLMWVMDDGKMNQRNITYVPGLYKIFDEILVNAADNKQRDSKMDTIKIDIDQEGNTISIWNNGK</sequence>
<dbReference type="GO" id="GO:0000819">
    <property type="term" value="P:sister chromatid segregation"/>
    <property type="evidence" value="ECO:0007669"/>
    <property type="project" value="TreeGrafter"/>
</dbReference>
<dbReference type="AlphaFoldDB" id="A0A8J2PK87"/>
<evidence type="ECO:0000313" key="8">
    <source>
        <dbReference type="Proteomes" id="UP000708208"/>
    </source>
</evidence>
<proteinExistence type="predicted"/>
<evidence type="ECO:0000256" key="4">
    <source>
        <dbReference type="ARBA" id="ARBA00023029"/>
    </source>
</evidence>
<dbReference type="GO" id="GO:0003918">
    <property type="term" value="F:DNA topoisomerase type II (double strand cut, ATP-hydrolyzing) activity"/>
    <property type="evidence" value="ECO:0007669"/>
    <property type="project" value="UniProtKB-EC"/>
</dbReference>
<name>A0A8J2PK87_9HEXA</name>
<comment type="caution">
    <text evidence="7">The sequence shown here is derived from an EMBL/GenBank/DDBJ whole genome shotgun (WGS) entry which is preliminary data.</text>
</comment>
<organism evidence="7 8">
    <name type="scientific">Allacma fusca</name>
    <dbReference type="NCBI Taxonomy" id="39272"/>
    <lineage>
        <taxon>Eukaryota</taxon>
        <taxon>Metazoa</taxon>
        <taxon>Ecdysozoa</taxon>
        <taxon>Arthropoda</taxon>
        <taxon>Hexapoda</taxon>
        <taxon>Collembola</taxon>
        <taxon>Symphypleona</taxon>
        <taxon>Sminthuridae</taxon>
        <taxon>Allacma</taxon>
    </lineage>
</organism>
<evidence type="ECO:0000256" key="1">
    <source>
        <dbReference type="ARBA" id="ARBA00000185"/>
    </source>
</evidence>
<feature type="non-terminal residue" evidence="7">
    <location>
        <position position="1"/>
    </location>
</feature>
<dbReference type="GO" id="GO:0000712">
    <property type="term" value="P:resolution of meiotic recombination intermediates"/>
    <property type="evidence" value="ECO:0007669"/>
    <property type="project" value="TreeGrafter"/>
</dbReference>